<evidence type="ECO:0000313" key="3">
    <source>
        <dbReference type="Proteomes" id="UP000499080"/>
    </source>
</evidence>
<feature type="region of interest" description="Disordered" evidence="1">
    <location>
        <begin position="138"/>
        <end position="196"/>
    </location>
</feature>
<dbReference type="EMBL" id="BGPR01046186">
    <property type="protein sequence ID" value="GBO23142.1"/>
    <property type="molecule type" value="Genomic_DNA"/>
</dbReference>
<evidence type="ECO:0000313" key="2">
    <source>
        <dbReference type="EMBL" id="GBO23142.1"/>
    </source>
</evidence>
<organism evidence="2 3">
    <name type="scientific">Araneus ventricosus</name>
    <name type="common">Orbweaver spider</name>
    <name type="synonym">Epeira ventricosa</name>
    <dbReference type="NCBI Taxonomy" id="182803"/>
    <lineage>
        <taxon>Eukaryota</taxon>
        <taxon>Metazoa</taxon>
        <taxon>Ecdysozoa</taxon>
        <taxon>Arthropoda</taxon>
        <taxon>Chelicerata</taxon>
        <taxon>Arachnida</taxon>
        <taxon>Araneae</taxon>
        <taxon>Araneomorphae</taxon>
        <taxon>Entelegynae</taxon>
        <taxon>Araneoidea</taxon>
        <taxon>Araneidae</taxon>
        <taxon>Araneus</taxon>
    </lineage>
</organism>
<dbReference type="Proteomes" id="UP000499080">
    <property type="component" value="Unassembled WGS sequence"/>
</dbReference>
<keyword evidence="3" id="KW-1185">Reference proteome</keyword>
<feature type="compositionally biased region" description="Polar residues" evidence="1">
    <location>
        <begin position="148"/>
        <end position="169"/>
    </location>
</feature>
<reference evidence="2 3" key="1">
    <citation type="journal article" date="2019" name="Sci. Rep.">
        <title>Orb-weaving spider Araneus ventricosus genome elucidates the spidroin gene catalogue.</title>
        <authorList>
            <person name="Kono N."/>
            <person name="Nakamura H."/>
            <person name="Ohtoshi R."/>
            <person name="Moran D.A.P."/>
            <person name="Shinohara A."/>
            <person name="Yoshida Y."/>
            <person name="Fujiwara M."/>
            <person name="Mori M."/>
            <person name="Tomita M."/>
            <person name="Arakawa K."/>
        </authorList>
    </citation>
    <scope>NUCLEOTIDE SEQUENCE [LARGE SCALE GENOMIC DNA]</scope>
</reference>
<protein>
    <submittedName>
        <fullName evidence="2">Uncharacterized protein</fullName>
    </submittedName>
</protein>
<evidence type="ECO:0000256" key="1">
    <source>
        <dbReference type="SAM" id="MobiDB-lite"/>
    </source>
</evidence>
<proteinExistence type="predicted"/>
<name>A0A4Y2VEX6_ARAVE</name>
<gene>
    <name evidence="2" type="ORF">AVEN_19059_1</name>
</gene>
<feature type="compositionally biased region" description="Basic residues" evidence="1">
    <location>
        <begin position="173"/>
        <end position="190"/>
    </location>
</feature>
<sequence>MTDSNSDVEFLHEDFESDIQERTSAPLPQDLGEAIEPNFDNLQINEEISELVVFPALRRRRSSSTSSVSSIISSSQGLATKIFDDKTPLEDLLSSLRKIVNSTTSPTNAKTKPKPRLTVTLQQFANSILDRLEERRDAFADSKESDKSTGTAISPQLPSQKVLRKQNNLKPMFKAKRSRPTRCARNKVRTTHQQQA</sequence>
<comment type="caution">
    <text evidence="2">The sequence shown here is derived from an EMBL/GenBank/DDBJ whole genome shotgun (WGS) entry which is preliminary data.</text>
</comment>
<accession>A0A4Y2VEX6</accession>
<dbReference type="AlphaFoldDB" id="A0A4Y2VEX6"/>
<feature type="compositionally biased region" description="Basic and acidic residues" evidence="1">
    <location>
        <begin position="138"/>
        <end position="147"/>
    </location>
</feature>